<dbReference type="Proteomes" id="UP000624325">
    <property type="component" value="Unassembled WGS sequence"/>
</dbReference>
<dbReference type="EMBL" id="BONC01000123">
    <property type="protein sequence ID" value="GIF61700.1"/>
    <property type="molecule type" value="Genomic_DNA"/>
</dbReference>
<reference evidence="1 2" key="1">
    <citation type="submission" date="2021-01" db="EMBL/GenBank/DDBJ databases">
        <title>Whole genome shotgun sequence of Asanoa iriomotensis NBRC 100142.</title>
        <authorList>
            <person name="Komaki H."/>
            <person name="Tamura T."/>
        </authorList>
    </citation>
    <scope>NUCLEOTIDE SEQUENCE [LARGE SCALE GENOMIC DNA]</scope>
    <source>
        <strain evidence="1 2">NBRC 100142</strain>
    </source>
</reference>
<evidence type="ECO:0008006" key="3">
    <source>
        <dbReference type="Google" id="ProtNLM"/>
    </source>
</evidence>
<keyword evidence="2" id="KW-1185">Reference proteome</keyword>
<name>A0ABQ4CG20_9ACTN</name>
<evidence type="ECO:0000313" key="2">
    <source>
        <dbReference type="Proteomes" id="UP000624325"/>
    </source>
</evidence>
<sequence>MTGTAMATEPVYGLIEWDGSYRPTVIVGCCFDAVVRDIIAIFTAVVATGGAVGSPEFQQQHPLPDPHASGEIIADWLDALREDTTVPYVTLLDATDLVHTGHNLLVVDRYAANPYVSRRIERQPAAVAHEPGRVPTVVSAPPTVVNGYPVVAAVAEREDAGSWIVICRRTERMPDWAADTAWYVTWRAWHAGGRWHAERGDYGPHHGLTWAQAQQSLLRRLDLPTPSQRPAVDPDVYLRADDDGDWLTCPSCHEPITMLTGGDRLGSLLAEVTSHRCDPATTP</sequence>
<accession>A0ABQ4CG20</accession>
<gene>
    <name evidence="1" type="ORF">Air01nite_77950</name>
</gene>
<evidence type="ECO:0000313" key="1">
    <source>
        <dbReference type="EMBL" id="GIF61700.1"/>
    </source>
</evidence>
<organism evidence="1 2">
    <name type="scientific">Asanoa iriomotensis</name>
    <dbReference type="NCBI Taxonomy" id="234613"/>
    <lineage>
        <taxon>Bacteria</taxon>
        <taxon>Bacillati</taxon>
        <taxon>Actinomycetota</taxon>
        <taxon>Actinomycetes</taxon>
        <taxon>Micromonosporales</taxon>
        <taxon>Micromonosporaceae</taxon>
        <taxon>Asanoa</taxon>
    </lineage>
</organism>
<proteinExistence type="predicted"/>
<comment type="caution">
    <text evidence="1">The sequence shown here is derived from an EMBL/GenBank/DDBJ whole genome shotgun (WGS) entry which is preliminary data.</text>
</comment>
<dbReference type="RefSeq" id="WP_203708515.1">
    <property type="nucleotide sequence ID" value="NZ_BAAALU010000018.1"/>
</dbReference>
<protein>
    <recommendedName>
        <fullName evidence="3">Nucleic acid/nucleotide deaminase of polymorphic system toxin</fullName>
    </recommendedName>
</protein>